<dbReference type="EMBL" id="CAJOBH010138784">
    <property type="protein sequence ID" value="CAF4794770.1"/>
    <property type="molecule type" value="Genomic_DNA"/>
</dbReference>
<evidence type="ECO:0000313" key="1">
    <source>
        <dbReference type="EMBL" id="CAF4794770.1"/>
    </source>
</evidence>
<comment type="caution">
    <text evidence="2">The sequence shown here is derived from an EMBL/GenBank/DDBJ whole genome shotgun (WGS) entry which is preliminary data.</text>
</comment>
<sequence>TEIAATSICIETITKTVNKRRDAPPLNVYLRIRPFINDELERSENQKLIDIIDEKHVAVKLYPTINNTIRTLQTSYNEYEV</sequence>
<reference evidence="2" key="1">
    <citation type="submission" date="2021-02" db="EMBL/GenBank/DDBJ databases">
        <authorList>
            <person name="Nowell W R."/>
        </authorList>
    </citation>
    <scope>NUCLEOTIDE SEQUENCE</scope>
</reference>
<dbReference type="EMBL" id="CAJOBJ010192509">
    <property type="protein sequence ID" value="CAF4958832.1"/>
    <property type="molecule type" value="Genomic_DNA"/>
</dbReference>
<feature type="non-terminal residue" evidence="2">
    <location>
        <position position="1"/>
    </location>
</feature>
<proteinExistence type="predicted"/>
<name>A0A8S3CWL2_9BILA</name>
<gene>
    <name evidence="1" type="ORF">BYL167_LOCUS47879</name>
    <name evidence="2" type="ORF">GIL414_LOCUS54734</name>
</gene>
<dbReference type="AlphaFoldDB" id="A0A8S3CWL2"/>
<organism evidence="2 3">
    <name type="scientific">Rotaria magnacalcarata</name>
    <dbReference type="NCBI Taxonomy" id="392030"/>
    <lineage>
        <taxon>Eukaryota</taxon>
        <taxon>Metazoa</taxon>
        <taxon>Spiralia</taxon>
        <taxon>Gnathifera</taxon>
        <taxon>Rotifera</taxon>
        <taxon>Eurotatoria</taxon>
        <taxon>Bdelloidea</taxon>
        <taxon>Philodinida</taxon>
        <taxon>Philodinidae</taxon>
        <taxon>Rotaria</taxon>
    </lineage>
</organism>
<feature type="non-terminal residue" evidence="2">
    <location>
        <position position="81"/>
    </location>
</feature>
<protein>
    <submittedName>
        <fullName evidence="2">Uncharacterized protein</fullName>
    </submittedName>
</protein>
<evidence type="ECO:0000313" key="3">
    <source>
        <dbReference type="Proteomes" id="UP000681720"/>
    </source>
</evidence>
<dbReference type="Proteomes" id="UP000681720">
    <property type="component" value="Unassembled WGS sequence"/>
</dbReference>
<accession>A0A8S3CWL2</accession>
<dbReference type="Proteomes" id="UP000681967">
    <property type="component" value="Unassembled WGS sequence"/>
</dbReference>
<evidence type="ECO:0000313" key="2">
    <source>
        <dbReference type="EMBL" id="CAF4958832.1"/>
    </source>
</evidence>